<comment type="caution">
    <text evidence="2">The sequence shown here is derived from an EMBL/GenBank/DDBJ whole genome shotgun (WGS) entry which is preliminary data.</text>
</comment>
<sequence>MKIQALIFITSILMLISFVHESEQFGGPFRIPPRRGKRQLNFKPGHLVKMTRTARSICAAARALDCSKRNVDV</sequence>
<feature type="signal peptide" evidence="1">
    <location>
        <begin position="1"/>
        <end position="21"/>
    </location>
</feature>
<gene>
    <name evidence="2" type="ORF">PLOB_00006449</name>
</gene>
<evidence type="ECO:0000313" key="3">
    <source>
        <dbReference type="Proteomes" id="UP001159405"/>
    </source>
</evidence>
<evidence type="ECO:0000256" key="1">
    <source>
        <dbReference type="SAM" id="SignalP"/>
    </source>
</evidence>
<keyword evidence="3" id="KW-1185">Reference proteome</keyword>
<proteinExistence type="predicted"/>
<dbReference type="Proteomes" id="UP001159405">
    <property type="component" value="Unassembled WGS sequence"/>
</dbReference>
<accession>A0ABN8N8U7</accession>
<organism evidence="2 3">
    <name type="scientific">Porites lobata</name>
    <dbReference type="NCBI Taxonomy" id="104759"/>
    <lineage>
        <taxon>Eukaryota</taxon>
        <taxon>Metazoa</taxon>
        <taxon>Cnidaria</taxon>
        <taxon>Anthozoa</taxon>
        <taxon>Hexacorallia</taxon>
        <taxon>Scleractinia</taxon>
        <taxon>Fungiina</taxon>
        <taxon>Poritidae</taxon>
        <taxon>Porites</taxon>
    </lineage>
</organism>
<protein>
    <submittedName>
        <fullName evidence="2">Uncharacterized protein</fullName>
    </submittedName>
</protein>
<reference evidence="2 3" key="1">
    <citation type="submission" date="2022-05" db="EMBL/GenBank/DDBJ databases">
        <authorList>
            <consortium name="Genoscope - CEA"/>
            <person name="William W."/>
        </authorList>
    </citation>
    <scope>NUCLEOTIDE SEQUENCE [LARGE SCALE GENOMIC DNA]</scope>
</reference>
<feature type="chain" id="PRO_5045115467" evidence="1">
    <location>
        <begin position="22"/>
        <end position="73"/>
    </location>
</feature>
<keyword evidence="1" id="KW-0732">Signal</keyword>
<evidence type="ECO:0000313" key="2">
    <source>
        <dbReference type="EMBL" id="CAH3045518.1"/>
    </source>
</evidence>
<name>A0ABN8N8U7_9CNID</name>
<dbReference type="EMBL" id="CALNXK010000013">
    <property type="protein sequence ID" value="CAH3045518.1"/>
    <property type="molecule type" value="Genomic_DNA"/>
</dbReference>